<sequence>MLVNSVDDPLVHDSLLSIPKALAAKKENVVVVLPLHGGHLGFFEGAVLFPEPLTWMDKLLVQYANAICHWEKTKPHCSDAEPVETDQQ</sequence>
<dbReference type="GO" id="GO:0051792">
    <property type="term" value="P:medium-chain fatty acid biosynthetic process"/>
    <property type="evidence" value="ECO:0007669"/>
    <property type="project" value="TreeGrafter"/>
</dbReference>
<dbReference type="OrthoDB" id="5954035at2759"/>
<dbReference type="GO" id="GO:0097524">
    <property type="term" value="C:sperm plasma membrane"/>
    <property type="evidence" value="ECO:0007669"/>
    <property type="project" value="TreeGrafter"/>
</dbReference>
<name>A0A2G9R4K1_AQUCT</name>
<proteinExistence type="predicted"/>
<dbReference type="GO" id="GO:0047372">
    <property type="term" value="F:monoacylglycerol lipase activity"/>
    <property type="evidence" value="ECO:0007669"/>
    <property type="project" value="TreeGrafter"/>
</dbReference>
<dbReference type="PANTHER" id="PTHR10794">
    <property type="entry name" value="ABHYDROLASE DOMAIN-CONTAINING PROTEIN"/>
    <property type="match status" value="1"/>
</dbReference>
<protein>
    <submittedName>
        <fullName evidence="1">Uncharacterized protein</fullName>
    </submittedName>
</protein>
<gene>
    <name evidence="1" type="ORF">AB205_0051350</name>
</gene>
<dbReference type="GO" id="GO:0036126">
    <property type="term" value="C:sperm flagellum"/>
    <property type="evidence" value="ECO:0007669"/>
    <property type="project" value="TreeGrafter"/>
</dbReference>
<reference evidence="2" key="1">
    <citation type="journal article" date="2017" name="Nat. Commun.">
        <title>The North American bullfrog draft genome provides insight into hormonal regulation of long noncoding RNA.</title>
        <authorList>
            <person name="Hammond S.A."/>
            <person name="Warren R.L."/>
            <person name="Vandervalk B.P."/>
            <person name="Kucuk E."/>
            <person name="Khan H."/>
            <person name="Gibb E.A."/>
            <person name="Pandoh P."/>
            <person name="Kirk H."/>
            <person name="Zhao Y."/>
            <person name="Jones M."/>
            <person name="Mungall A.J."/>
            <person name="Coope R."/>
            <person name="Pleasance S."/>
            <person name="Moore R.A."/>
            <person name="Holt R.A."/>
            <person name="Round J.M."/>
            <person name="Ohora S."/>
            <person name="Walle B.V."/>
            <person name="Veldhoen N."/>
            <person name="Helbing C.C."/>
            <person name="Birol I."/>
        </authorList>
    </citation>
    <scope>NUCLEOTIDE SEQUENCE [LARGE SCALE GENOMIC DNA]</scope>
</reference>
<dbReference type="GO" id="GO:0043401">
    <property type="term" value="P:steroid hormone receptor signaling pathway"/>
    <property type="evidence" value="ECO:0007669"/>
    <property type="project" value="TreeGrafter"/>
</dbReference>
<accession>A0A2G9R4K1</accession>
<dbReference type="GO" id="GO:0048240">
    <property type="term" value="P:sperm capacitation"/>
    <property type="evidence" value="ECO:0007669"/>
    <property type="project" value="TreeGrafter"/>
</dbReference>
<dbReference type="InterPro" id="IPR050960">
    <property type="entry name" value="AB_hydrolase_4_sf"/>
</dbReference>
<dbReference type="GO" id="GO:0046464">
    <property type="term" value="P:acylglycerol catabolic process"/>
    <property type="evidence" value="ECO:0007669"/>
    <property type="project" value="TreeGrafter"/>
</dbReference>
<dbReference type="Proteomes" id="UP000228934">
    <property type="component" value="Unassembled WGS sequence"/>
</dbReference>
<keyword evidence="2" id="KW-1185">Reference proteome</keyword>
<evidence type="ECO:0000313" key="2">
    <source>
        <dbReference type="Proteomes" id="UP000228934"/>
    </source>
</evidence>
<dbReference type="PANTHER" id="PTHR10794:SF45">
    <property type="entry name" value="MONOACYLGLYCEROL LIPASE ABHD2"/>
    <property type="match status" value="1"/>
</dbReference>
<evidence type="ECO:0000313" key="1">
    <source>
        <dbReference type="EMBL" id="PIO22789.1"/>
    </source>
</evidence>
<organism evidence="1 2">
    <name type="scientific">Aquarana catesbeiana</name>
    <name type="common">American bullfrog</name>
    <name type="synonym">Rana catesbeiana</name>
    <dbReference type="NCBI Taxonomy" id="8400"/>
    <lineage>
        <taxon>Eukaryota</taxon>
        <taxon>Metazoa</taxon>
        <taxon>Chordata</taxon>
        <taxon>Craniata</taxon>
        <taxon>Vertebrata</taxon>
        <taxon>Euteleostomi</taxon>
        <taxon>Amphibia</taxon>
        <taxon>Batrachia</taxon>
        <taxon>Anura</taxon>
        <taxon>Neobatrachia</taxon>
        <taxon>Ranoidea</taxon>
        <taxon>Ranidae</taxon>
        <taxon>Aquarana</taxon>
    </lineage>
</organism>
<dbReference type="GO" id="GO:0008126">
    <property type="term" value="F:acetylesterase activity"/>
    <property type="evidence" value="ECO:0007669"/>
    <property type="project" value="TreeGrafter"/>
</dbReference>
<dbReference type="EMBL" id="KV978881">
    <property type="protein sequence ID" value="PIO22789.1"/>
    <property type="molecule type" value="Genomic_DNA"/>
</dbReference>
<dbReference type="AlphaFoldDB" id="A0A2G9R4K1"/>
<dbReference type="GO" id="GO:0051793">
    <property type="term" value="P:medium-chain fatty acid catabolic process"/>
    <property type="evidence" value="ECO:0007669"/>
    <property type="project" value="TreeGrafter"/>
</dbReference>